<dbReference type="EMBL" id="JAQQDW010000002">
    <property type="protein sequence ID" value="MFM0102295.1"/>
    <property type="molecule type" value="Genomic_DNA"/>
</dbReference>
<comment type="caution">
    <text evidence="1">The sequence shown here is derived from an EMBL/GenBank/DDBJ whole genome shotgun (WGS) entry which is preliminary data.</text>
</comment>
<protein>
    <submittedName>
        <fullName evidence="1">H-NS histone family protein</fullName>
    </submittedName>
</protein>
<gene>
    <name evidence="1" type="ORF">PQR01_02035</name>
</gene>
<keyword evidence="2" id="KW-1185">Reference proteome</keyword>
<accession>A0ACC7N5H4</accession>
<evidence type="ECO:0000313" key="1">
    <source>
        <dbReference type="EMBL" id="MFM0102295.1"/>
    </source>
</evidence>
<dbReference type="Proteomes" id="UP001629235">
    <property type="component" value="Unassembled WGS sequence"/>
</dbReference>
<evidence type="ECO:0000313" key="2">
    <source>
        <dbReference type="Proteomes" id="UP001629235"/>
    </source>
</evidence>
<sequence>MARSYDVIQAEILKLQREAEEALSDARNEAIKRIRAEMAQFGIAADELRESAPVGHGAVRAKKRAAATAPKGASAVMAASDESPAVRLLEDAGIDFRRKAPAPAASATPAKPAPKYRDPKTGATWSGHARPPAWIRDAKDRSVFLIERSAAPATRPAKKAATRTDRSALKKAPLPKVAAKGSNKAKDSTSR</sequence>
<proteinExistence type="predicted"/>
<organism evidence="1 2">
    <name type="scientific">Paraburkholderia rhynchosiae</name>
    <dbReference type="NCBI Taxonomy" id="487049"/>
    <lineage>
        <taxon>Bacteria</taxon>
        <taxon>Pseudomonadati</taxon>
        <taxon>Pseudomonadota</taxon>
        <taxon>Betaproteobacteria</taxon>
        <taxon>Burkholderiales</taxon>
        <taxon>Burkholderiaceae</taxon>
        <taxon>Paraburkholderia</taxon>
    </lineage>
</organism>
<reference evidence="1 2" key="1">
    <citation type="journal article" date="2024" name="Chem. Sci.">
        <title>Discovery of megapolipeptins by genome mining of a Burkholderiales bacteria collection.</title>
        <authorList>
            <person name="Paulo B.S."/>
            <person name="Recchia M.J.J."/>
            <person name="Lee S."/>
            <person name="Fergusson C.H."/>
            <person name="Romanowski S.B."/>
            <person name="Hernandez A."/>
            <person name="Krull N."/>
            <person name="Liu D.Y."/>
            <person name="Cavanagh H."/>
            <person name="Bos A."/>
            <person name="Gray C.A."/>
            <person name="Murphy B.T."/>
            <person name="Linington R.G."/>
            <person name="Eustaquio A.S."/>
        </authorList>
    </citation>
    <scope>NUCLEOTIDE SEQUENCE [LARGE SCALE GENOMIC DNA]</scope>
    <source>
        <strain evidence="1 2">RL18-126-BIB-B</strain>
    </source>
</reference>
<name>A0ACC7N5H4_9BURK</name>